<dbReference type="AlphaFoldDB" id="A0A1L9P4K8"/>
<protein>
    <recommendedName>
        <fullName evidence="2">Heterokaryon incompatibility domain-containing protein</fullName>
    </recommendedName>
</protein>
<feature type="compositionally biased region" description="Polar residues" evidence="1">
    <location>
        <begin position="424"/>
        <end position="444"/>
    </location>
</feature>
<dbReference type="Pfam" id="PF06985">
    <property type="entry name" value="HET"/>
    <property type="match status" value="1"/>
</dbReference>
<evidence type="ECO:0000313" key="3">
    <source>
        <dbReference type="EMBL" id="OJI96460.1"/>
    </source>
</evidence>
<sequence>MSQRRNSLLSRPFTYIPLEKGGRQVRLLRFEVGEAAKQDEIHLSISTHDLSNLPSYFALSYVWGTDVPRHELYICGKVLMARDSLWLALSQLRTHQPDHEVHHFWIDAICINQDDLAERAHQVNLMGEIYSNARFVVSWLGPGTTALRGAIEAVGKYETARERSGKSDVLALNRRHIAPLLKVSYFERMWIVQEFVLARKVFMVCGGGDCFWWDNGMAGIVKEMLTTWNDGVDGFDVVVWLASERLHRQEKRSTTELDRLLVYFRRQKCADLRDRVYALIGLLDRTGPRSWIADYTISREHLWCRVIDGRMSDDKATRVLFSYTASRLWEALELPLEDGSLELSRFVLWVIHFDEIWNARDQMPVKMKQSHEENLKSGLDALAMFNNIIPHFDRFPLLLEAAAWQKFTERLREIMAFEVEHNAQRTPGETSSCHGLSGLQQQNGHVRAQNRRLD</sequence>
<evidence type="ECO:0000313" key="4">
    <source>
        <dbReference type="Proteomes" id="UP000184073"/>
    </source>
</evidence>
<dbReference type="InterPro" id="IPR052895">
    <property type="entry name" value="HetReg/Transcr_Mod"/>
</dbReference>
<dbReference type="PANTHER" id="PTHR24148">
    <property type="entry name" value="ANKYRIN REPEAT DOMAIN-CONTAINING PROTEIN 39 HOMOLOG-RELATED"/>
    <property type="match status" value="1"/>
</dbReference>
<dbReference type="STRING" id="1036611.A0A1L9P4K8"/>
<dbReference type="GeneID" id="63726600"/>
<evidence type="ECO:0000259" key="2">
    <source>
        <dbReference type="Pfam" id="PF06985"/>
    </source>
</evidence>
<keyword evidence="4" id="KW-1185">Reference proteome</keyword>
<name>A0A1L9P4K8_ASPVE</name>
<proteinExistence type="predicted"/>
<feature type="region of interest" description="Disordered" evidence="1">
    <location>
        <begin position="423"/>
        <end position="454"/>
    </location>
</feature>
<dbReference type="EMBL" id="KV878125">
    <property type="protein sequence ID" value="OJI96460.1"/>
    <property type="molecule type" value="Genomic_DNA"/>
</dbReference>
<dbReference type="RefSeq" id="XP_040662223.1">
    <property type="nucleotide sequence ID" value="XM_040811089.1"/>
</dbReference>
<feature type="domain" description="Heterokaryon incompatibility" evidence="2">
    <location>
        <begin position="56"/>
        <end position="194"/>
    </location>
</feature>
<dbReference type="OrthoDB" id="2157530at2759"/>
<reference evidence="4" key="1">
    <citation type="journal article" date="2017" name="Genome Biol.">
        <title>Comparative genomics reveals high biological diversity and specific adaptations in the industrially and medically important fungal genus Aspergillus.</title>
        <authorList>
            <person name="de Vries R.P."/>
            <person name="Riley R."/>
            <person name="Wiebenga A."/>
            <person name="Aguilar-Osorio G."/>
            <person name="Amillis S."/>
            <person name="Uchima C.A."/>
            <person name="Anderluh G."/>
            <person name="Asadollahi M."/>
            <person name="Askin M."/>
            <person name="Barry K."/>
            <person name="Battaglia E."/>
            <person name="Bayram O."/>
            <person name="Benocci T."/>
            <person name="Braus-Stromeyer S.A."/>
            <person name="Caldana C."/>
            <person name="Canovas D."/>
            <person name="Cerqueira G.C."/>
            <person name="Chen F."/>
            <person name="Chen W."/>
            <person name="Choi C."/>
            <person name="Clum A."/>
            <person name="Dos Santos R.A."/>
            <person name="Damasio A.R."/>
            <person name="Diallinas G."/>
            <person name="Emri T."/>
            <person name="Fekete E."/>
            <person name="Flipphi M."/>
            <person name="Freyberg S."/>
            <person name="Gallo A."/>
            <person name="Gournas C."/>
            <person name="Habgood R."/>
            <person name="Hainaut M."/>
            <person name="Harispe M.L."/>
            <person name="Henrissat B."/>
            <person name="Hilden K.S."/>
            <person name="Hope R."/>
            <person name="Hossain A."/>
            <person name="Karabika E."/>
            <person name="Karaffa L."/>
            <person name="Karanyi Z."/>
            <person name="Krasevec N."/>
            <person name="Kuo A."/>
            <person name="Kusch H."/>
            <person name="LaButti K."/>
            <person name="Lagendijk E.L."/>
            <person name="Lapidus A."/>
            <person name="Levasseur A."/>
            <person name="Lindquist E."/>
            <person name="Lipzen A."/>
            <person name="Logrieco A.F."/>
            <person name="MacCabe A."/>
            <person name="Maekelae M.R."/>
            <person name="Malavazi I."/>
            <person name="Melin P."/>
            <person name="Meyer V."/>
            <person name="Mielnichuk N."/>
            <person name="Miskei M."/>
            <person name="Molnar A.P."/>
            <person name="Mule G."/>
            <person name="Ngan C.Y."/>
            <person name="Orejas M."/>
            <person name="Orosz E."/>
            <person name="Ouedraogo J.P."/>
            <person name="Overkamp K.M."/>
            <person name="Park H.-S."/>
            <person name="Perrone G."/>
            <person name="Piumi F."/>
            <person name="Punt P.J."/>
            <person name="Ram A.F."/>
            <person name="Ramon A."/>
            <person name="Rauscher S."/>
            <person name="Record E."/>
            <person name="Riano-Pachon D.M."/>
            <person name="Robert V."/>
            <person name="Roehrig J."/>
            <person name="Ruller R."/>
            <person name="Salamov A."/>
            <person name="Salih N.S."/>
            <person name="Samson R.A."/>
            <person name="Sandor E."/>
            <person name="Sanguinetti M."/>
            <person name="Schuetze T."/>
            <person name="Sepcic K."/>
            <person name="Shelest E."/>
            <person name="Sherlock G."/>
            <person name="Sophianopoulou V."/>
            <person name="Squina F.M."/>
            <person name="Sun H."/>
            <person name="Susca A."/>
            <person name="Todd R.B."/>
            <person name="Tsang A."/>
            <person name="Unkles S.E."/>
            <person name="van de Wiele N."/>
            <person name="van Rossen-Uffink D."/>
            <person name="Oliveira J.V."/>
            <person name="Vesth T.C."/>
            <person name="Visser J."/>
            <person name="Yu J.-H."/>
            <person name="Zhou M."/>
            <person name="Andersen M.R."/>
            <person name="Archer D.B."/>
            <person name="Baker S.E."/>
            <person name="Benoit I."/>
            <person name="Brakhage A.A."/>
            <person name="Braus G.H."/>
            <person name="Fischer R."/>
            <person name="Frisvad J.C."/>
            <person name="Goldman G.H."/>
            <person name="Houbraken J."/>
            <person name="Oakley B."/>
            <person name="Pocsi I."/>
            <person name="Scazzocchio C."/>
            <person name="Seiboth B."/>
            <person name="vanKuyk P.A."/>
            <person name="Wortman J."/>
            <person name="Dyer P.S."/>
            <person name="Grigoriev I.V."/>
        </authorList>
    </citation>
    <scope>NUCLEOTIDE SEQUENCE [LARGE SCALE GENOMIC DNA]</scope>
    <source>
        <strain evidence="4">CBS 583.65</strain>
    </source>
</reference>
<accession>A0A1L9P4K8</accession>
<dbReference type="InterPro" id="IPR010730">
    <property type="entry name" value="HET"/>
</dbReference>
<dbReference type="PANTHER" id="PTHR24148:SF73">
    <property type="entry name" value="HET DOMAIN PROTEIN (AFU_ORTHOLOGUE AFUA_8G01020)"/>
    <property type="match status" value="1"/>
</dbReference>
<evidence type="ECO:0000256" key="1">
    <source>
        <dbReference type="SAM" id="MobiDB-lite"/>
    </source>
</evidence>
<organism evidence="3 4">
    <name type="scientific">Aspergillus versicolor CBS 583.65</name>
    <dbReference type="NCBI Taxonomy" id="1036611"/>
    <lineage>
        <taxon>Eukaryota</taxon>
        <taxon>Fungi</taxon>
        <taxon>Dikarya</taxon>
        <taxon>Ascomycota</taxon>
        <taxon>Pezizomycotina</taxon>
        <taxon>Eurotiomycetes</taxon>
        <taxon>Eurotiomycetidae</taxon>
        <taxon>Eurotiales</taxon>
        <taxon>Aspergillaceae</taxon>
        <taxon>Aspergillus</taxon>
        <taxon>Aspergillus subgen. Nidulantes</taxon>
    </lineage>
</organism>
<dbReference type="VEuPathDB" id="FungiDB:ASPVEDRAFT_35857"/>
<gene>
    <name evidence="3" type="ORF">ASPVEDRAFT_35857</name>
</gene>
<dbReference type="Proteomes" id="UP000184073">
    <property type="component" value="Unassembled WGS sequence"/>
</dbReference>